<feature type="compositionally biased region" description="Low complexity" evidence="10">
    <location>
        <begin position="530"/>
        <end position="544"/>
    </location>
</feature>
<evidence type="ECO:0000256" key="10">
    <source>
        <dbReference type="SAM" id="MobiDB-lite"/>
    </source>
</evidence>
<proteinExistence type="predicted"/>
<evidence type="ECO:0000259" key="11">
    <source>
        <dbReference type="PROSITE" id="PS50011"/>
    </source>
</evidence>
<feature type="compositionally biased region" description="Basic and acidic residues" evidence="10">
    <location>
        <begin position="330"/>
        <end position="358"/>
    </location>
</feature>
<feature type="region of interest" description="Disordered" evidence="10">
    <location>
        <begin position="313"/>
        <end position="358"/>
    </location>
</feature>
<dbReference type="FunFam" id="3.30.200.20:FF:000049">
    <property type="entry name" value="cyclin-dependent kinase-like 1 isoform X1"/>
    <property type="match status" value="1"/>
</dbReference>
<dbReference type="PANTHER" id="PTHR24055">
    <property type="entry name" value="MITOGEN-ACTIVATED PROTEIN KINASE"/>
    <property type="match status" value="1"/>
</dbReference>
<reference evidence="13" key="2">
    <citation type="submission" date="2018-07" db="EMBL/GenBank/DDBJ databases">
        <authorList>
            <person name="Quirk P.G."/>
            <person name="Krulwich T.A."/>
        </authorList>
    </citation>
    <scope>NUCLEOTIDE SEQUENCE</scope>
</reference>
<dbReference type="InterPro" id="IPR011009">
    <property type="entry name" value="Kinase-like_dom_sf"/>
</dbReference>
<dbReference type="GO" id="GO:0005524">
    <property type="term" value="F:ATP binding"/>
    <property type="evidence" value="ECO:0007669"/>
    <property type="project" value="UniProtKB-UniRule"/>
</dbReference>
<reference evidence="12" key="1">
    <citation type="submission" date="2018-04" db="EMBL/GenBank/DDBJ databases">
        <authorList>
            <person name="Go L.Y."/>
            <person name="Mitchell J.A."/>
        </authorList>
    </citation>
    <scope>NUCLEOTIDE SEQUENCE</scope>
    <source>
        <tissue evidence="12">Whole organism</tissue>
    </source>
</reference>
<dbReference type="Pfam" id="PF00069">
    <property type="entry name" value="Pkinase"/>
    <property type="match status" value="1"/>
</dbReference>
<evidence type="ECO:0000256" key="7">
    <source>
        <dbReference type="ARBA" id="ARBA00047811"/>
    </source>
</evidence>
<dbReference type="OMA" id="MEANRAM"/>
<feature type="region of interest" description="Disordered" evidence="10">
    <location>
        <begin position="530"/>
        <end position="582"/>
    </location>
</feature>
<evidence type="ECO:0000256" key="8">
    <source>
        <dbReference type="ARBA" id="ARBA00048367"/>
    </source>
</evidence>
<keyword evidence="4 9" id="KW-0547">Nucleotide-binding</keyword>
<evidence type="ECO:0000256" key="1">
    <source>
        <dbReference type="ARBA" id="ARBA00012425"/>
    </source>
</evidence>
<dbReference type="SMART" id="SM00220">
    <property type="entry name" value="S_TKc"/>
    <property type="match status" value="1"/>
</dbReference>
<evidence type="ECO:0000313" key="13">
    <source>
        <dbReference type="EMBL" id="SSX31922.1"/>
    </source>
</evidence>
<evidence type="ECO:0000256" key="3">
    <source>
        <dbReference type="ARBA" id="ARBA00022679"/>
    </source>
</evidence>
<sequence length="683" mass="78206">MEKYDLLSVVGEGSYGLVMRCRHRETGQHVAIKKFLETDDDLTVKKMAMREIRMLRKLRHENLVNLIDVFRRKKRFFLVFEYVEHTVLEELEAHAGGLGYIVSRKHIYQVLRALDFIHANNVIHRDIKPENVLVSKLGVVKLCDFGFARHYDENETFTDYVATRWYRSPELLVGDTRYGKEVDIWAVGCLYAEMMTGEPLFPGDSDIDQLFQIVRVLGKPNMRHQLLISRNAMFKGMKQEQNSSLIQLFPDWNRDSLDFVTQCLKMDTIARPDTATLLKHDLFTRDDFLEYFLPELRAKMNQEVQNNPLLKRMQNIDNMGSNNARKKSSGRQDERKLEKHSSGLKRSSDETKQSKSKDKITQIGLSLLPQSQPQVTLNNLYNHNQSTTIKETQNLLKSNFSYSNENLNLNTLTKKQILTNLNNNKNNFTYFNNNNNGHSVIEAASEKTPRILSAQKSQKNNLTKASLFTHNLLQESAFNTTSPIKYQSLQSDDLSPNNNSKLSLTNQLSPNALPSSNNSFFNYFNNPRRSLVPNNNSNNNKNSPIVDLKHPTNNQSSNKSSLPRRERGLHLSLGGNSVSTSNAIENAKDSDLRLLQPPPWLSNTHSKHSSNEKVGHLNNKRMTDWKTMHNELNRLSITDTENILLPTCPGASLSPKTGNRKKLTPMVNSPEFHPNMTLNHLSN</sequence>
<evidence type="ECO:0000256" key="4">
    <source>
        <dbReference type="ARBA" id="ARBA00022741"/>
    </source>
</evidence>
<dbReference type="InterPro" id="IPR017441">
    <property type="entry name" value="Protein_kinase_ATP_BS"/>
</dbReference>
<dbReference type="EMBL" id="UFQT01001832">
    <property type="protein sequence ID" value="SSX31922.1"/>
    <property type="molecule type" value="Genomic_DNA"/>
</dbReference>
<dbReference type="FunFam" id="1.10.510.10:FF:000624">
    <property type="entry name" value="Mitogen-activated protein kinase"/>
    <property type="match status" value="1"/>
</dbReference>
<organism evidence="13">
    <name type="scientific">Culicoides sonorensis</name>
    <name type="common">Biting midge</name>
    <dbReference type="NCBI Taxonomy" id="179676"/>
    <lineage>
        <taxon>Eukaryota</taxon>
        <taxon>Metazoa</taxon>
        <taxon>Ecdysozoa</taxon>
        <taxon>Arthropoda</taxon>
        <taxon>Hexapoda</taxon>
        <taxon>Insecta</taxon>
        <taxon>Pterygota</taxon>
        <taxon>Neoptera</taxon>
        <taxon>Endopterygota</taxon>
        <taxon>Diptera</taxon>
        <taxon>Nematocera</taxon>
        <taxon>Chironomoidea</taxon>
        <taxon>Ceratopogonidae</taxon>
        <taxon>Ceratopogoninae</taxon>
        <taxon>Culicoides</taxon>
        <taxon>Monoculicoides</taxon>
    </lineage>
</organism>
<dbReference type="Gene3D" id="1.10.510.10">
    <property type="entry name" value="Transferase(Phosphotransferase) domain 1"/>
    <property type="match status" value="1"/>
</dbReference>
<evidence type="ECO:0000256" key="6">
    <source>
        <dbReference type="ARBA" id="ARBA00022840"/>
    </source>
</evidence>
<keyword evidence="3" id="KW-0808">Transferase</keyword>
<evidence type="ECO:0000256" key="9">
    <source>
        <dbReference type="PROSITE-ProRule" id="PRU10141"/>
    </source>
</evidence>
<dbReference type="InterPro" id="IPR000719">
    <property type="entry name" value="Prot_kinase_dom"/>
</dbReference>
<evidence type="ECO:0000256" key="5">
    <source>
        <dbReference type="ARBA" id="ARBA00022777"/>
    </source>
</evidence>
<dbReference type="EMBL" id="UFQS01001832">
    <property type="protein sequence ID" value="SSX12479.1"/>
    <property type="molecule type" value="Genomic_DNA"/>
</dbReference>
<dbReference type="Gene3D" id="3.30.200.20">
    <property type="entry name" value="Phosphorylase Kinase, domain 1"/>
    <property type="match status" value="1"/>
</dbReference>
<dbReference type="PROSITE" id="PS00107">
    <property type="entry name" value="PROTEIN_KINASE_ATP"/>
    <property type="match status" value="1"/>
</dbReference>
<comment type="catalytic activity">
    <reaction evidence="7">
        <text>L-threonyl-[protein] + ATP = O-phospho-L-threonyl-[protein] + ADP + H(+)</text>
        <dbReference type="Rhea" id="RHEA:46608"/>
        <dbReference type="Rhea" id="RHEA-COMP:11060"/>
        <dbReference type="Rhea" id="RHEA-COMP:11605"/>
        <dbReference type="ChEBI" id="CHEBI:15378"/>
        <dbReference type="ChEBI" id="CHEBI:30013"/>
        <dbReference type="ChEBI" id="CHEBI:30616"/>
        <dbReference type="ChEBI" id="CHEBI:61977"/>
        <dbReference type="ChEBI" id="CHEBI:456216"/>
        <dbReference type="EC" id="2.7.11.22"/>
    </reaction>
</comment>
<protein>
    <recommendedName>
        <fullName evidence="1">cyclin-dependent kinase</fullName>
        <ecNumber evidence="1">2.7.11.22</ecNumber>
    </recommendedName>
</protein>
<feature type="binding site" evidence="9">
    <location>
        <position position="34"/>
    </location>
    <ligand>
        <name>ATP</name>
        <dbReference type="ChEBI" id="CHEBI:30616"/>
    </ligand>
</feature>
<comment type="catalytic activity">
    <reaction evidence="8">
        <text>L-seryl-[protein] + ATP = O-phospho-L-seryl-[protein] + ADP + H(+)</text>
        <dbReference type="Rhea" id="RHEA:17989"/>
        <dbReference type="Rhea" id="RHEA-COMP:9863"/>
        <dbReference type="Rhea" id="RHEA-COMP:11604"/>
        <dbReference type="ChEBI" id="CHEBI:15378"/>
        <dbReference type="ChEBI" id="CHEBI:29999"/>
        <dbReference type="ChEBI" id="CHEBI:30616"/>
        <dbReference type="ChEBI" id="CHEBI:83421"/>
        <dbReference type="ChEBI" id="CHEBI:456216"/>
        <dbReference type="EC" id="2.7.11.22"/>
    </reaction>
</comment>
<feature type="compositionally biased region" description="Polar residues" evidence="10">
    <location>
        <begin position="551"/>
        <end position="561"/>
    </location>
</feature>
<dbReference type="SUPFAM" id="SSF56112">
    <property type="entry name" value="Protein kinase-like (PK-like)"/>
    <property type="match status" value="1"/>
</dbReference>
<name>A0A336MND0_CULSO</name>
<dbReference type="InterPro" id="IPR050117">
    <property type="entry name" value="MAPK"/>
</dbReference>
<evidence type="ECO:0000256" key="2">
    <source>
        <dbReference type="ARBA" id="ARBA00022527"/>
    </source>
</evidence>
<feature type="region of interest" description="Disordered" evidence="10">
    <location>
        <begin position="595"/>
        <end position="614"/>
    </location>
</feature>
<keyword evidence="5" id="KW-0418">Kinase</keyword>
<feature type="region of interest" description="Disordered" evidence="10">
    <location>
        <begin position="489"/>
        <end position="511"/>
    </location>
</feature>
<dbReference type="PROSITE" id="PS50011">
    <property type="entry name" value="PROTEIN_KINASE_DOM"/>
    <property type="match status" value="1"/>
</dbReference>
<feature type="compositionally biased region" description="Polar residues" evidence="10">
    <location>
        <begin position="489"/>
        <end position="507"/>
    </location>
</feature>
<keyword evidence="2" id="KW-0723">Serine/threonine-protein kinase</keyword>
<dbReference type="GO" id="GO:0004693">
    <property type="term" value="F:cyclin-dependent protein serine/threonine kinase activity"/>
    <property type="evidence" value="ECO:0007669"/>
    <property type="project" value="UniProtKB-EC"/>
</dbReference>
<dbReference type="VEuPathDB" id="VectorBase:CSON004258"/>
<dbReference type="PROSITE" id="PS00108">
    <property type="entry name" value="PROTEIN_KINASE_ST"/>
    <property type="match status" value="1"/>
</dbReference>
<feature type="domain" description="Protein kinase" evidence="11">
    <location>
        <begin position="4"/>
        <end position="283"/>
    </location>
</feature>
<dbReference type="AlphaFoldDB" id="A0A336MND0"/>
<accession>A0A336MND0</accession>
<evidence type="ECO:0000313" key="12">
    <source>
        <dbReference type="EMBL" id="SSX12479.1"/>
    </source>
</evidence>
<dbReference type="InterPro" id="IPR008271">
    <property type="entry name" value="Ser/Thr_kinase_AS"/>
</dbReference>
<keyword evidence="6 9" id="KW-0067">ATP-binding</keyword>
<gene>
    <name evidence="13" type="primary">CSON004258</name>
</gene>
<dbReference type="EC" id="2.7.11.22" evidence="1"/>